<name>A0A6G0TF17_APHGL</name>
<evidence type="ECO:0000313" key="3">
    <source>
        <dbReference type="EMBL" id="KAE9531695.1"/>
    </source>
</evidence>
<accession>A0A6G0TF17</accession>
<keyword evidence="4" id="KW-1185">Reference proteome</keyword>
<dbReference type="GO" id="GO:0008374">
    <property type="term" value="F:O-acyltransferase activity"/>
    <property type="evidence" value="ECO:0007669"/>
    <property type="project" value="InterPro"/>
</dbReference>
<dbReference type="PANTHER" id="PTHR31650">
    <property type="entry name" value="O-ACYLTRANSFERASE (WSD1-LIKE) FAMILY PROTEIN"/>
    <property type="match status" value="1"/>
</dbReference>
<keyword evidence="1" id="KW-1133">Transmembrane helix</keyword>
<comment type="caution">
    <text evidence="3">The sequence shown here is derived from an EMBL/GenBank/DDBJ whole genome shotgun (WGS) entry which is preliminary data.</text>
</comment>
<protein>
    <recommendedName>
        <fullName evidence="2">O-acyltransferase WSD1 C-terminal domain-containing protein</fullName>
    </recommendedName>
</protein>
<evidence type="ECO:0000259" key="2">
    <source>
        <dbReference type="Pfam" id="PF06974"/>
    </source>
</evidence>
<dbReference type="InterPro" id="IPR009721">
    <property type="entry name" value="O-acyltransferase_WSD1_C"/>
</dbReference>
<evidence type="ECO:0000256" key="1">
    <source>
        <dbReference type="SAM" id="Phobius"/>
    </source>
</evidence>
<dbReference type="Proteomes" id="UP000475862">
    <property type="component" value="Unassembled WGS sequence"/>
</dbReference>
<dbReference type="AlphaFoldDB" id="A0A6G0TF17"/>
<feature type="transmembrane region" description="Helical" evidence="1">
    <location>
        <begin position="289"/>
        <end position="306"/>
    </location>
</feature>
<evidence type="ECO:0000313" key="4">
    <source>
        <dbReference type="Proteomes" id="UP000475862"/>
    </source>
</evidence>
<dbReference type="PANTHER" id="PTHR31650:SF23">
    <property type="entry name" value="GH11223P"/>
    <property type="match status" value="1"/>
</dbReference>
<dbReference type="InterPro" id="IPR045034">
    <property type="entry name" value="O-acyltransferase_WSD1-like"/>
</dbReference>
<organism evidence="3 4">
    <name type="scientific">Aphis glycines</name>
    <name type="common">Soybean aphid</name>
    <dbReference type="NCBI Taxonomy" id="307491"/>
    <lineage>
        <taxon>Eukaryota</taxon>
        <taxon>Metazoa</taxon>
        <taxon>Ecdysozoa</taxon>
        <taxon>Arthropoda</taxon>
        <taxon>Hexapoda</taxon>
        <taxon>Insecta</taxon>
        <taxon>Pterygota</taxon>
        <taxon>Neoptera</taxon>
        <taxon>Paraneoptera</taxon>
        <taxon>Hemiptera</taxon>
        <taxon>Sternorrhyncha</taxon>
        <taxon>Aphidomorpha</taxon>
        <taxon>Aphidoidea</taxon>
        <taxon>Aphididae</taxon>
        <taxon>Aphidini</taxon>
        <taxon>Aphis</taxon>
        <taxon>Aphis</taxon>
    </lineage>
</organism>
<reference evidence="3 4" key="1">
    <citation type="submission" date="2019-08" db="EMBL/GenBank/DDBJ databases">
        <title>The genome of the soybean aphid Biotype 1, its phylome, world population structure and adaptation to the North American continent.</title>
        <authorList>
            <person name="Giordano R."/>
            <person name="Donthu R.K."/>
            <person name="Hernandez A.G."/>
            <person name="Wright C.L."/>
            <person name="Zimin A.V."/>
        </authorList>
    </citation>
    <scope>NUCLEOTIDE SEQUENCE [LARGE SCALE GENOMIC DNA]</scope>
    <source>
        <tissue evidence="3">Whole aphids</tissue>
    </source>
</reference>
<sequence>MSLEHGHDGHHHRPSFIFTWISFVLAVISSPVFCLCYLTTSIGRFVLLRLLKKKYPDLEFIKSVSIRSAMDTPKNTGYVVVLLKVNGDFDINLMKHTIQTDIVEKYDRISGRLCYPHLRCSLTKKWMRYAWIKSSNFSIDNHVIGLPETKAASEDDIMQHVNDIIAVLIPPELPQWQITMIPADEDTFYLLVRIHHLYSSEDGVGLSDLLLLKPDDGGLKHGETTAKSKSSSQHADADSIQNILSTVYQAPTALPRLCEHLSEICANTWNELVSTYDPLENPKVFRRRPNVFIFGTMLVIVTASAAKDKTTKRNFAHKLKREMTRRDIQFRYMCESLVNTFHPALWLSIGWWLLVKCVLRLPITMLLMIKNTSTYVYWMSVLLYSASELMYLARLVYYAPSTVIRELVLPFLGGPDRGVRITPQGSKCVYWSRPVDLDLVNTIHDNTGAATCEIQLSMLAAALQEYFTATGVRFSKNVMTTTRFVSKANLFQLNNRHVITNGLLALPLPMDTDHDPIYSLHEMQECLQEAIGNQTALYIASMWQIDHSLATSFLPSPMVSFGLHFLSKKFPLTVTYVEEHKLDRKRRVLLWGQEVDAIMYWRPPQANVCMSLSIINYGGHLRLAVMADAKMSPPCKEIVSTYERNIPQFITAAEHILRLTTLFPPSRSSLSLLRILNCPSSWTETLQELTLVDLNLNKV</sequence>
<dbReference type="Pfam" id="PF06974">
    <property type="entry name" value="WS_DGAT_C"/>
    <property type="match status" value="1"/>
</dbReference>
<gene>
    <name evidence="3" type="ORF">AGLY_010901</name>
</gene>
<feature type="transmembrane region" description="Helical" evidence="1">
    <location>
        <begin position="20"/>
        <end position="47"/>
    </location>
</feature>
<dbReference type="GO" id="GO:0005886">
    <property type="term" value="C:plasma membrane"/>
    <property type="evidence" value="ECO:0007669"/>
    <property type="project" value="TreeGrafter"/>
</dbReference>
<keyword evidence="1" id="KW-0472">Membrane</keyword>
<feature type="transmembrane region" description="Helical" evidence="1">
    <location>
        <begin position="345"/>
        <end position="363"/>
    </location>
</feature>
<keyword evidence="1" id="KW-0812">Transmembrane</keyword>
<proteinExistence type="predicted"/>
<feature type="transmembrane region" description="Helical" evidence="1">
    <location>
        <begin position="375"/>
        <end position="397"/>
    </location>
</feature>
<dbReference type="EMBL" id="VYZN01000041">
    <property type="protein sequence ID" value="KAE9531695.1"/>
    <property type="molecule type" value="Genomic_DNA"/>
</dbReference>
<dbReference type="OrthoDB" id="8196708at2759"/>
<dbReference type="GO" id="GO:0019432">
    <property type="term" value="P:triglyceride biosynthetic process"/>
    <property type="evidence" value="ECO:0007669"/>
    <property type="project" value="TreeGrafter"/>
</dbReference>
<feature type="domain" description="O-acyltransferase WSD1 C-terminal" evidence="2">
    <location>
        <begin position="502"/>
        <end position="644"/>
    </location>
</feature>